<sequence>MFDEAITKYSVALYEVALEQDDFMLDDLDTIRTAYENSDLRLALMHPRISNERKREIIEGIFAKDIPATLLNFLYVLSDNRRSHLVADILNAYEDLCYEERNIERILVLTPFELTEDKLRAIGDAYKGARGGEVEVRQRIDKSLIGGVKLVTDHGVIDRSIHRQLNDLKRTLKHNA</sequence>
<comment type="similarity">
    <text evidence="7">Belongs to the ATPase delta chain family.</text>
</comment>
<dbReference type="HAMAP" id="MF_01416">
    <property type="entry name" value="ATP_synth_delta_bact"/>
    <property type="match status" value="1"/>
</dbReference>
<dbReference type="EMBL" id="LSDG01000046">
    <property type="protein sequence ID" value="KXB64872.1"/>
    <property type="molecule type" value="Genomic_DNA"/>
</dbReference>
<dbReference type="GO" id="GO:0046933">
    <property type="term" value="F:proton-transporting ATP synthase activity, rotational mechanism"/>
    <property type="evidence" value="ECO:0007669"/>
    <property type="project" value="UniProtKB-UniRule"/>
</dbReference>
<dbReference type="SUPFAM" id="SSF47928">
    <property type="entry name" value="N-terminal domain of the delta subunit of the F1F0-ATP synthase"/>
    <property type="match status" value="1"/>
</dbReference>
<dbReference type="STRING" id="755172.HMPREF1863_01791"/>
<evidence type="ECO:0000256" key="7">
    <source>
        <dbReference type="HAMAP-Rule" id="MF_01416"/>
    </source>
</evidence>
<dbReference type="NCBIfam" id="TIGR01145">
    <property type="entry name" value="ATP_synt_delta"/>
    <property type="match status" value="1"/>
</dbReference>
<proteinExistence type="inferred from homology"/>
<dbReference type="PANTHER" id="PTHR11910">
    <property type="entry name" value="ATP SYNTHASE DELTA CHAIN"/>
    <property type="match status" value="1"/>
</dbReference>
<evidence type="ECO:0000256" key="2">
    <source>
        <dbReference type="ARBA" id="ARBA00022448"/>
    </source>
</evidence>
<evidence type="ECO:0000256" key="6">
    <source>
        <dbReference type="ARBA" id="ARBA00023310"/>
    </source>
</evidence>
<comment type="subcellular location">
    <subcellularLocation>
        <location evidence="7">Cell membrane</location>
        <topology evidence="7">Peripheral membrane protein</topology>
    </subcellularLocation>
    <subcellularLocation>
        <location evidence="1">Membrane</location>
    </subcellularLocation>
</comment>
<reference evidence="9" key="1">
    <citation type="submission" date="2016-01" db="EMBL/GenBank/DDBJ databases">
        <authorList>
            <person name="Mitreva M."/>
            <person name="Pepin K.H."/>
            <person name="Mihindukulasuriya K.A."/>
            <person name="Fulton R."/>
            <person name="Fronick C."/>
            <person name="O'Laughlin M."/>
            <person name="Miner T."/>
            <person name="Herter B."/>
            <person name="Rosa B.A."/>
            <person name="Cordes M."/>
            <person name="Tomlinson C."/>
            <person name="Wollam A."/>
            <person name="Palsikar V.B."/>
            <person name="Mardis E.R."/>
            <person name="Wilson R.K."/>
        </authorList>
    </citation>
    <scope>NUCLEOTIDE SEQUENCE [LARGE SCALE GENOMIC DNA]</scope>
    <source>
        <strain evidence="9">DNF00729</strain>
    </source>
</reference>
<comment type="function">
    <text evidence="7">This protein is part of the stalk that links CF(0) to CF(1). It either transmits conformational changes from CF(0) to CF(1) or is implicated in proton conduction.</text>
</comment>
<comment type="function">
    <text evidence="7">F(1)F(0) ATP synthase produces ATP from ADP in the presence of a proton or sodium gradient. F-type ATPases consist of two structural domains, F(1) containing the extramembraneous catalytic core and F(0) containing the membrane proton channel, linked together by a central stalk and a peripheral stalk. During catalysis, ATP synthesis in the catalytic domain of F(1) is coupled via a rotary mechanism of the central stalk subunits to proton translocation.</text>
</comment>
<dbReference type="OrthoDB" id="9802471at2"/>
<dbReference type="PATRIC" id="fig|755172.3.peg.1747"/>
<dbReference type="InterPro" id="IPR026015">
    <property type="entry name" value="ATP_synth_OSCP/delta_N_sf"/>
</dbReference>
<dbReference type="RefSeq" id="WP_068369942.1">
    <property type="nucleotide sequence ID" value="NZ_CAIJCT010000016.1"/>
</dbReference>
<keyword evidence="3 7" id="KW-0375">Hydrogen ion transport</keyword>
<protein>
    <recommendedName>
        <fullName evidence="7">ATP synthase subunit delta</fullName>
    </recommendedName>
    <alternativeName>
        <fullName evidence="7">ATP synthase F(1) sector subunit delta</fullName>
    </alternativeName>
    <alternativeName>
        <fullName evidence="7">F-type ATPase subunit delta</fullName>
        <shortName evidence="7">F-ATPase subunit delta</shortName>
    </alternativeName>
</protein>
<gene>
    <name evidence="7" type="primary">atpH</name>
    <name evidence="8" type="ORF">HMPREF1863_01791</name>
</gene>
<dbReference type="GO" id="GO:0045259">
    <property type="term" value="C:proton-transporting ATP synthase complex"/>
    <property type="evidence" value="ECO:0007669"/>
    <property type="project" value="UniProtKB-KW"/>
</dbReference>
<keyword evidence="5 7" id="KW-0472">Membrane</keyword>
<dbReference type="AlphaFoldDB" id="A0A134AAX1"/>
<dbReference type="Gene3D" id="1.10.520.20">
    <property type="entry name" value="N-terminal domain of the delta subunit of the F1F0-ATP synthase"/>
    <property type="match status" value="1"/>
</dbReference>
<name>A0A134AAX1_9FIRM</name>
<dbReference type="GO" id="GO:0005886">
    <property type="term" value="C:plasma membrane"/>
    <property type="evidence" value="ECO:0007669"/>
    <property type="project" value="UniProtKB-SubCell"/>
</dbReference>
<comment type="caution">
    <text evidence="8">The sequence shown here is derived from an EMBL/GenBank/DDBJ whole genome shotgun (WGS) entry which is preliminary data.</text>
</comment>
<dbReference type="PRINTS" id="PR00125">
    <property type="entry name" value="ATPASEDELTA"/>
</dbReference>
<keyword evidence="7" id="KW-0139">CF(1)</keyword>
<keyword evidence="7" id="KW-1003">Cell membrane</keyword>
<evidence type="ECO:0000256" key="5">
    <source>
        <dbReference type="ARBA" id="ARBA00023136"/>
    </source>
</evidence>
<evidence type="ECO:0000313" key="9">
    <source>
        <dbReference type="Proteomes" id="UP000070442"/>
    </source>
</evidence>
<dbReference type="Pfam" id="PF00213">
    <property type="entry name" value="OSCP"/>
    <property type="match status" value="1"/>
</dbReference>
<dbReference type="InterPro" id="IPR000711">
    <property type="entry name" value="ATPase_OSCP/dsu"/>
</dbReference>
<evidence type="ECO:0000256" key="1">
    <source>
        <dbReference type="ARBA" id="ARBA00004370"/>
    </source>
</evidence>
<accession>A0A134AAX1</accession>
<keyword evidence="4 7" id="KW-0406">Ion transport</keyword>
<keyword evidence="6 7" id="KW-0066">ATP synthesis</keyword>
<evidence type="ECO:0000256" key="4">
    <source>
        <dbReference type="ARBA" id="ARBA00023065"/>
    </source>
</evidence>
<dbReference type="Proteomes" id="UP000070442">
    <property type="component" value="Unassembled WGS sequence"/>
</dbReference>
<organism evidence="8 9">
    <name type="scientific">Aedoeadaptatus coxii</name>
    <dbReference type="NCBI Taxonomy" id="755172"/>
    <lineage>
        <taxon>Bacteria</taxon>
        <taxon>Bacillati</taxon>
        <taxon>Bacillota</taxon>
        <taxon>Tissierellia</taxon>
        <taxon>Tissierellales</taxon>
        <taxon>Peptoniphilaceae</taxon>
        <taxon>Aedoeadaptatus</taxon>
    </lineage>
</organism>
<keyword evidence="9" id="KW-1185">Reference proteome</keyword>
<evidence type="ECO:0000256" key="3">
    <source>
        <dbReference type="ARBA" id="ARBA00022781"/>
    </source>
</evidence>
<evidence type="ECO:0000313" key="8">
    <source>
        <dbReference type="EMBL" id="KXB64872.1"/>
    </source>
</evidence>
<keyword evidence="2 7" id="KW-0813">Transport</keyword>